<evidence type="ECO:0000256" key="2">
    <source>
        <dbReference type="ARBA" id="ARBA00004123"/>
    </source>
</evidence>
<evidence type="ECO:0000256" key="4">
    <source>
        <dbReference type="ARBA" id="ARBA00021436"/>
    </source>
</evidence>
<proteinExistence type="predicted"/>
<dbReference type="AlphaFoldDB" id="A0A8I6R7Z2"/>
<sequence>MLRRGDEDSDELECDRIHILKFKNYDEYLDDLISENDLFYLRSRMLTREIARLGYRSSGDTLSESEFKRRREKVKSLMTPIKIIQTCISTKLSLGSDQLIEELAVRERANRSAVLLSIIYIRVSNKRGTEVAGFIDYNSRLVHSDMTGFFLGKKKLWPMQTDLGFFNCKNKTSRTNHTDQIESLVDPVKGLLFKHKWDNLIIDPNPRVEHPGVCTCRTVVKSPSYHQCVIFDHVIRTMN</sequence>
<dbReference type="PANTHER" id="PTHR33588">
    <property type="entry name" value="CILIA- AND FLAGELLA-ASSOCIATED PROTEIN 299"/>
    <property type="match status" value="1"/>
</dbReference>
<dbReference type="PANTHER" id="PTHR33588:SF1">
    <property type="entry name" value="CILIA- AND FLAGELLA-ASSOCIATED PROTEIN 299"/>
    <property type="match status" value="1"/>
</dbReference>
<name>A0A8I6R7Z2_CIMLE</name>
<accession>A0A8I6R7Z2</accession>
<evidence type="ECO:0000256" key="1">
    <source>
        <dbReference type="ARBA" id="ARBA00003056"/>
    </source>
</evidence>
<dbReference type="GO" id="GO:0005634">
    <property type="term" value="C:nucleus"/>
    <property type="evidence" value="ECO:0007669"/>
    <property type="project" value="UniProtKB-SubCell"/>
</dbReference>
<dbReference type="Pfam" id="PF14713">
    <property type="entry name" value="DUF4464"/>
    <property type="match status" value="1"/>
</dbReference>
<dbReference type="InterPro" id="IPR027887">
    <property type="entry name" value="DUF4464"/>
</dbReference>
<dbReference type="GO" id="GO:0005737">
    <property type="term" value="C:cytoplasm"/>
    <property type="evidence" value="ECO:0007669"/>
    <property type="project" value="UniProtKB-SubCell"/>
</dbReference>
<dbReference type="OrthoDB" id="6629965at2759"/>
<keyword evidence="8" id="KW-1185">Reference proteome</keyword>
<dbReference type="KEGG" id="clec:106661590"/>
<organism evidence="7 8">
    <name type="scientific">Cimex lectularius</name>
    <name type="common">Bed bug</name>
    <name type="synonym">Acanthia lectularia</name>
    <dbReference type="NCBI Taxonomy" id="79782"/>
    <lineage>
        <taxon>Eukaryota</taxon>
        <taxon>Metazoa</taxon>
        <taxon>Ecdysozoa</taxon>
        <taxon>Arthropoda</taxon>
        <taxon>Hexapoda</taxon>
        <taxon>Insecta</taxon>
        <taxon>Pterygota</taxon>
        <taxon>Neoptera</taxon>
        <taxon>Paraneoptera</taxon>
        <taxon>Hemiptera</taxon>
        <taxon>Heteroptera</taxon>
        <taxon>Panheteroptera</taxon>
        <taxon>Cimicomorpha</taxon>
        <taxon>Cimicidae</taxon>
        <taxon>Cimex</taxon>
    </lineage>
</organism>
<evidence type="ECO:0000256" key="6">
    <source>
        <dbReference type="ARBA" id="ARBA00023242"/>
    </source>
</evidence>
<evidence type="ECO:0000256" key="3">
    <source>
        <dbReference type="ARBA" id="ARBA00004496"/>
    </source>
</evidence>
<keyword evidence="6" id="KW-0539">Nucleus</keyword>
<keyword evidence="5" id="KW-0963">Cytoplasm</keyword>
<dbReference type="OMA" id="FNNYQEY"/>
<comment type="function">
    <text evidence="1">May be involved in spermatogenesis.</text>
</comment>
<evidence type="ECO:0000313" key="8">
    <source>
        <dbReference type="Proteomes" id="UP000494040"/>
    </source>
</evidence>
<protein>
    <recommendedName>
        <fullName evidence="4">Cilia- and flagella-associated protein 299</fullName>
    </recommendedName>
</protein>
<evidence type="ECO:0000256" key="5">
    <source>
        <dbReference type="ARBA" id="ARBA00022490"/>
    </source>
</evidence>
<dbReference type="RefSeq" id="XP_014240591.1">
    <property type="nucleotide sequence ID" value="XM_014385105.2"/>
</dbReference>
<dbReference type="EnsemblMetazoa" id="XM_014385105.2">
    <property type="protein sequence ID" value="XP_014240591.1"/>
    <property type="gene ID" value="LOC106661590"/>
</dbReference>
<dbReference type="Proteomes" id="UP000494040">
    <property type="component" value="Unassembled WGS sequence"/>
</dbReference>
<comment type="subcellular location">
    <subcellularLocation>
        <location evidence="3">Cytoplasm</location>
    </subcellularLocation>
    <subcellularLocation>
        <location evidence="2">Nucleus</location>
    </subcellularLocation>
</comment>
<evidence type="ECO:0000313" key="7">
    <source>
        <dbReference type="EnsemblMetazoa" id="XP_014240591.1"/>
    </source>
</evidence>
<dbReference type="GeneID" id="106661590"/>
<reference evidence="7" key="1">
    <citation type="submission" date="2022-01" db="UniProtKB">
        <authorList>
            <consortium name="EnsemblMetazoa"/>
        </authorList>
    </citation>
    <scope>IDENTIFICATION</scope>
</reference>